<name>Q7V434_PROMM</name>
<gene>
    <name evidence="3" type="ordered locus">PMT_2137</name>
</gene>
<reference evidence="3 4" key="1">
    <citation type="journal article" date="2003" name="Nature">
        <title>Genome divergence in two Prochlorococcus ecotypes reflects oceanic niche differentiation.</title>
        <authorList>
            <person name="Rocap G."/>
            <person name="Larimer F.W."/>
            <person name="Lamerdin J.E."/>
            <person name="Malfatti S."/>
            <person name="Chain P."/>
            <person name="Ahlgren N.A."/>
            <person name="Arellano A."/>
            <person name="Coleman M."/>
            <person name="Hauser L."/>
            <person name="Hess W.R."/>
            <person name="Johnson Z.I."/>
            <person name="Land M.L."/>
            <person name="Lindell D."/>
            <person name="Post A.F."/>
            <person name="Regala W."/>
            <person name="Shah M."/>
            <person name="Shaw S.L."/>
            <person name="Steglich C."/>
            <person name="Sullivan M.B."/>
            <person name="Ting C.S."/>
            <person name="Tolonen A."/>
            <person name="Webb E.A."/>
            <person name="Zinser E.R."/>
            <person name="Chisholm S.W."/>
        </authorList>
    </citation>
    <scope>NUCLEOTIDE SEQUENCE [LARGE SCALE GENOMIC DNA]</scope>
    <source>
        <strain evidence="4">MIT 9313</strain>
    </source>
</reference>
<dbReference type="eggNOG" id="ENOG502ZUD6">
    <property type="taxonomic scope" value="Bacteria"/>
</dbReference>
<sequence>MTNTLPLITILTLSSSMIALGDVLSAEALSIAWDCFDRESNELVARSAIDLTNSKISCLPAAHGDDINHEGSLDVNSEDPFDNETSPQDELASELAEDNWHEDQYVDDNTGNHNWEEEQEYADESESSSVKELGDALGAHLVNLLGQGFADLIEGSTK</sequence>
<dbReference type="Proteomes" id="UP000001423">
    <property type="component" value="Chromosome"/>
</dbReference>
<feature type="compositionally biased region" description="Acidic residues" evidence="1">
    <location>
        <begin position="117"/>
        <end position="126"/>
    </location>
</feature>
<dbReference type="HOGENOM" id="CLU_1667840_0_0_3"/>
<dbReference type="EMBL" id="BX548175">
    <property type="protein sequence ID" value="CAE22311.1"/>
    <property type="molecule type" value="Genomic_DNA"/>
</dbReference>
<feature type="region of interest" description="Disordered" evidence="1">
    <location>
        <begin position="67"/>
        <end position="132"/>
    </location>
</feature>
<feature type="signal peptide" evidence="2">
    <location>
        <begin position="1"/>
        <end position="21"/>
    </location>
</feature>
<dbReference type="KEGG" id="pmt:PMT_2137"/>
<keyword evidence="2" id="KW-0732">Signal</keyword>
<protein>
    <submittedName>
        <fullName evidence="3">Uncharacterized protein</fullName>
    </submittedName>
</protein>
<evidence type="ECO:0000256" key="2">
    <source>
        <dbReference type="SAM" id="SignalP"/>
    </source>
</evidence>
<proteinExistence type="predicted"/>
<keyword evidence="4" id="KW-1185">Reference proteome</keyword>
<evidence type="ECO:0000313" key="3">
    <source>
        <dbReference type="EMBL" id="CAE22311.1"/>
    </source>
</evidence>
<organism evidence="3 4">
    <name type="scientific">Prochlorococcus marinus (strain MIT 9313)</name>
    <dbReference type="NCBI Taxonomy" id="74547"/>
    <lineage>
        <taxon>Bacteria</taxon>
        <taxon>Bacillati</taxon>
        <taxon>Cyanobacteriota</taxon>
        <taxon>Cyanophyceae</taxon>
        <taxon>Synechococcales</taxon>
        <taxon>Prochlorococcaceae</taxon>
        <taxon>Prochlorococcus</taxon>
    </lineage>
</organism>
<evidence type="ECO:0000256" key="1">
    <source>
        <dbReference type="SAM" id="MobiDB-lite"/>
    </source>
</evidence>
<evidence type="ECO:0000313" key="4">
    <source>
        <dbReference type="Proteomes" id="UP000001423"/>
    </source>
</evidence>
<dbReference type="AlphaFoldDB" id="Q7V434"/>
<accession>Q7V434</accession>
<feature type="chain" id="PRO_5004292371" evidence="2">
    <location>
        <begin position="22"/>
        <end position="158"/>
    </location>
</feature>